<protein>
    <submittedName>
        <fullName evidence="2">Uncharacterized protein</fullName>
    </submittedName>
</protein>
<dbReference type="Proteomes" id="UP000037035">
    <property type="component" value="Unassembled WGS sequence"/>
</dbReference>
<dbReference type="AlphaFoldDB" id="A0A0L6VGS2"/>
<feature type="compositionally biased region" description="Polar residues" evidence="1">
    <location>
        <begin position="79"/>
        <end position="88"/>
    </location>
</feature>
<evidence type="ECO:0000313" key="3">
    <source>
        <dbReference type="Proteomes" id="UP000037035"/>
    </source>
</evidence>
<keyword evidence="3" id="KW-1185">Reference proteome</keyword>
<evidence type="ECO:0000256" key="1">
    <source>
        <dbReference type="SAM" id="MobiDB-lite"/>
    </source>
</evidence>
<feature type="region of interest" description="Disordered" evidence="1">
    <location>
        <begin position="66"/>
        <end position="88"/>
    </location>
</feature>
<dbReference type="EMBL" id="LAVV01006436">
    <property type="protein sequence ID" value="KNZ59948.1"/>
    <property type="molecule type" value="Genomic_DNA"/>
</dbReference>
<name>A0A0L6VGS2_9BASI</name>
<proteinExistence type="predicted"/>
<sequence length="251" mass="28965">MVSQICHSVEFQHQLNFSRLIGCPFSEHTLFTKQLRSGTLRLTIPTKTILLLKTLELMLKTAVSPQLSTPNEKSDSSRSETSQNPYSEYSQPWSKLIKISTPSEFLSAFSIFSEIYPRDFISHMEKTWIPPGALAQLLEFYLNEGFLDESEVAQRIYVEELGPCDIDHWMSMPTTGHLMAEFYNRLVFYYGKSWSQKLFPLTNLPKNNPPIFIGLTESQHFVVLKMKDENVFLVAQLEKNWKQIATPEAMQ</sequence>
<evidence type="ECO:0000313" key="2">
    <source>
        <dbReference type="EMBL" id="KNZ59948.1"/>
    </source>
</evidence>
<organism evidence="2 3">
    <name type="scientific">Puccinia sorghi</name>
    <dbReference type="NCBI Taxonomy" id="27349"/>
    <lineage>
        <taxon>Eukaryota</taxon>
        <taxon>Fungi</taxon>
        <taxon>Dikarya</taxon>
        <taxon>Basidiomycota</taxon>
        <taxon>Pucciniomycotina</taxon>
        <taxon>Pucciniomycetes</taxon>
        <taxon>Pucciniales</taxon>
        <taxon>Pucciniaceae</taxon>
        <taxon>Puccinia</taxon>
    </lineage>
</organism>
<accession>A0A0L6VGS2</accession>
<dbReference type="VEuPathDB" id="FungiDB:VP01_1639g15"/>
<comment type="caution">
    <text evidence="2">The sequence shown here is derived from an EMBL/GenBank/DDBJ whole genome shotgun (WGS) entry which is preliminary data.</text>
</comment>
<reference evidence="2 3" key="1">
    <citation type="submission" date="2015-08" db="EMBL/GenBank/DDBJ databases">
        <title>Next Generation Sequencing and Analysis of the Genome of Puccinia sorghi L Schw, the Causal Agent of Maize Common Rust.</title>
        <authorList>
            <person name="Rochi L."/>
            <person name="Burguener G."/>
            <person name="Darino M."/>
            <person name="Turjanski A."/>
            <person name="Kreff E."/>
            <person name="Dieguez M.J."/>
            <person name="Sacco F."/>
        </authorList>
    </citation>
    <scope>NUCLEOTIDE SEQUENCE [LARGE SCALE GENOMIC DNA]</scope>
    <source>
        <strain evidence="2 3">RO10H11247</strain>
    </source>
</reference>
<gene>
    <name evidence="2" type="ORF">VP01_1639g15</name>
</gene>